<dbReference type="SMART" id="SM00320">
    <property type="entry name" value="WD40"/>
    <property type="match status" value="7"/>
</dbReference>
<reference evidence="4 5" key="1">
    <citation type="journal article" date="2020" name="J Geophys Res Biogeosci">
        <title>Magnetotaxis as an Adaptation to Enable Bacterial Shuttling of Microbial Sulfur and Sulfur Cycling Across Aquatic Oxic#Anoxic Interfaces.</title>
        <authorList>
            <person name="Li J."/>
            <person name="Liu P."/>
            <person name="Wang J."/>
            <person name="Roberts A.P."/>
            <person name="Pan Y."/>
        </authorList>
    </citation>
    <scope>NUCLEOTIDE SEQUENCE [LARGE SCALE GENOMIC DNA]</scope>
    <source>
        <strain evidence="4 5">MYR-1_YQ</strain>
    </source>
</reference>
<feature type="repeat" description="WD" evidence="1">
    <location>
        <begin position="1017"/>
        <end position="1058"/>
    </location>
</feature>
<sequence length="1189" mass="132029">MSEVTILHVSDLHMEERHRRDIDIILGALYTDLVNLRDKESIKPDIVVFTGDLVKAGNNADEFALAESKLITPLMETLGLSKDQFFFVPGNHDIENDDSKQIIAAGVRTKYDTTSALNDFLDKLDLKENTFYFENSSNFRALRDRIDSKHKVEANKLFSTYKVNVKGLNIGIGCLNSAWLAYTGKSDERKVLVCERQVDSVLDYIKDCDIKIALMHHPLDWLVDFDRKDVEGILRQKFDFLFTGHLHNPEPNFTQNARGPLFQFEGGTLFNGDRKTNYHGYTIIKIEHDKVGVYLRKYIDNGRRVDKDVDRAPDGYLSFKRAIKQPPPDTKKDATIISMLDDIQGRLKLTKVPLYVPLTCAHDISIRQSAIDLKGEVDKFLADKPQSGVLLLLGDSGAGKSTFCAWLFAELKDAYLKDAANAPLPVFIKLGPLSEGVRAGTFVDDELRLYGLDRSAIERLKHGKQVIFFLDGYDELGEKIWLFQEGWINSWTNANVIITCRNQHISTGDDFSLFYRADPLTNRPDKEGFRSLYITPFSESKVDAYLQKFVKTLVAAEEQWKKPDTYKKLIITIYNLKELSSNPLLLNIIVKTMPSLVKDDKTSSINRNRIYTKFITEWFEKEIIKVQMFRKKTCRISYFFKYAEKLAFEMFLEGVTQIKLPEDDPFDEDEPVKCLLHELLTSEDSNYAKFRSGCPIQRVKDDTFTFMHKSYQEYFAALRLQRAISEGSNGALNDKLLTGESAIIAFLSEMEVENPALLNIVKESKTNGSIEIASSNAATILNVRRFSFSGLDLSGVCIPEADLSCAVLDSTNLSGADLYGVSFRQAFLRDTNLIGSLMEAVEFGEMPYLQGHSDTVSSVAISPDGTKIVSGSWDGTVKVWDIATGRMINTLQGHSSPVSSVAISPDGTKTVSGSEDHSVKVWDIVTGSILNTLQGHRDTVFSVAISPNGTKIVSGSWDNTVKIWDIATGSILNTLQGHRGWVYSVAISPDGTKTVSGSWDKTVKVWDIATGSILNTLQGYSDTVSSVAISPDGTKIVSGSWDRSVNVWDIATGSILNTLQGHSSQVTSVAISPDGTKTVSGSRGHSVKVWDIATGSILNTLQGHSSPVFSVAISPDGTKIVSGSRDHSVKVWDIATGRLLWTTNPRLYCVGAQIDGVTGLLNTNRRLLLQQGAVDGGAAADRDCMRVIS</sequence>
<dbReference type="InterPro" id="IPR019775">
    <property type="entry name" value="WD40_repeat_CS"/>
</dbReference>
<protein>
    <submittedName>
        <fullName evidence="4">Metallophosphoesterase</fullName>
    </submittedName>
</protein>
<dbReference type="PROSITE" id="PS50082">
    <property type="entry name" value="WD_REPEATS_2"/>
    <property type="match status" value="7"/>
</dbReference>
<dbReference type="InterPro" id="IPR001646">
    <property type="entry name" value="5peptide_repeat"/>
</dbReference>
<dbReference type="PROSITE" id="PS00678">
    <property type="entry name" value="WD_REPEATS_1"/>
    <property type="match status" value="6"/>
</dbReference>
<dbReference type="PROSITE" id="PS50294">
    <property type="entry name" value="WD_REPEATS_REGION"/>
    <property type="match status" value="7"/>
</dbReference>
<organism evidence="4 5">
    <name type="scientific">Candidatus Magnetobacterium casense</name>
    <dbReference type="NCBI Taxonomy" id="1455061"/>
    <lineage>
        <taxon>Bacteria</taxon>
        <taxon>Pseudomonadati</taxon>
        <taxon>Nitrospirota</taxon>
        <taxon>Thermodesulfovibrionia</taxon>
        <taxon>Thermodesulfovibrionales</taxon>
        <taxon>Candidatus Magnetobacteriaceae</taxon>
        <taxon>Candidatus Magnetobacterium</taxon>
    </lineage>
</organism>
<feature type="repeat" description="WD" evidence="1">
    <location>
        <begin position="849"/>
        <end position="890"/>
    </location>
</feature>
<accession>A0ABS6RTV9</accession>
<dbReference type="Pfam" id="PF00400">
    <property type="entry name" value="WD40"/>
    <property type="match status" value="3"/>
</dbReference>
<evidence type="ECO:0000259" key="3">
    <source>
        <dbReference type="Pfam" id="PF05729"/>
    </source>
</evidence>
<dbReference type="EMBL" id="JABXWD010000004">
    <property type="protein sequence ID" value="MBV6340056.1"/>
    <property type="molecule type" value="Genomic_DNA"/>
</dbReference>
<feature type="repeat" description="WD" evidence="1">
    <location>
        <begin position="1101"/>
        <end position="1142"/>
    </location>
</feature>
<keyword evidence="5" id="KW-1185">Reference proteome</keyword>
<dbReference type="Pfam" id="PF00805">
    <property type="entry name" value="Pentapeptide"/>
    <property type="match status" value="1"/>
</dbReference>
<evidence type="ECO:0000313" key="5">
    <source>
        <dbReference type="Proteomes" id="UP001196980"/>
    </source>
</evidence>
<feature type="repeat" description="WD" evidence="1">
    <location>
        <begin position="1059"/>
        <end position="1100"/>
    </location>
</feature>
<proteinExistence type="predicted"/>
<keyword evidence="1" id="KW-0853">WD repeat</keyword>
<dbReference type="InterPro" id="IPR001680">
    <property type="entry name" value="WD40_rpt"/>
</dbReference>
<feature type="repeat" description="WD" evidence="1">
    <location>
        <begin position="933"/>
        <end position="974"/>
    </location>
</feature>
<dbReference type="Pfam" id="PF05729">
    <property type="entry name" value="NACHT"/>
    <property type="match status" value="1"/>
</dbReference>
<dbReference type="InterPro" id="IPR007111">
    <property type="entry name" value="NACHT_NTPase"/>
</dbReference>
<dbReference type="PANTHER" id="PTHR19846:SF0">
    <property type="entry name" value="PRE-MRNA PROCESSING FACTOR 4"/>
    <property type="match status" value="1"/>
</dbReference>
<dbReference type="Pfam" id="PF25173">
    <property type="entry name" value="Beta-prop_WDR3_1st"/>
    <property type="match status" value="1"/>
</dbReference>
<dbReference type="CDD" id="cd00200">
    <property type="entry name" value="WD40"/>
    <property type="match status" value="1"/>
</dbReference>
<dbReference type="SMART" id="SM00564">
    <property type="entry name" value="PQQ"/>
    <property type="match status" value="5"/>
</dbReference>
<evidence type="ECO:0000256" key="1">
    <source>
        <dbReference type="PROSITE-ProRule" id="PRU00221"/>
    </source>
</evidence>
<dbReference type="Pfam" id="PF00149">
    <property type="entry name" value="Metallophos"/>
    <property type="match status" value="1"/>
</dbReference>
<dbReference type="InterPro" id="IPR018391">
    <property type="entry name" value="PQQ_b-propeller_rpt"/>
</dbReference>
<name>A0ABS6RTV9_9BACT</name>
<dbReference type="RefSeq" id="WP_218250675.1">
    <property type="nucleotide sequence ID" value="NZ_JABXWD010000004.1"/>
</dbReference>
<dbReference type="InterPro" id="IPR004843">
    <property type="entry name" value="Calcineurin-like_PHP"/>
</dbReference>
<dbReference type="Proteomes" id="UP001196980">
    <property type="component" value="Unassembled WGS sequence"/>
</dbReference>
<dbReference type="PANTHER" id="PTHR19846">
    <property type="entry name" value="WD40 REPEAT PROTEIN"/>
    <property type="match status" value="1"/>
</dbReference>
<feature type="repeat" description="WD" evidence="1">
    <location>
        <begin position="891"/>
        <end position="932"/>
    </location>
</feature>
<comment type="caution">
    <text evidence="4">The sequence shown here is derived from an EMBL/GenBank/DDBJ whole genome shotgun (WGS) entry which is preliminary data.</text>
</comment>
<feature type="repeat" description="WD" evidence="1">
    <location>
        <begin position="975"/>
        <end position="1016"/>
    </location>
</feature>
<evidence type="ECO:0000259" key="2">
    <source>
        <dbReference type="Pfam" id="PF00149"/>
    </source>
</evidence>
<feature type="domain" description="NACHT" evidence="3">
    <location>
        <begin position="389"/>
        <end position="550"/>
    </location>
</feature>
<evidence type="ECO:0000313" key="4">
    <source>
        <dbReference type="EMBL" id="MBV6340056.1"/>
    </source>
</evidence>
<feature type="domain" description="Calcineurin-like phosphoesterase" evidence="2">
    <location>
        <begin position="5"/>
        <end position="249"/>
    </location>
</feature>
<gene>
    <name evidence="4" type="ORF">HWQ67_00510</name>
</gene>